<evidence type="ECO:0000259" key="2">
    <source>
        <dbReference type="Pfam" id="PF00472"/>
    </source>
</evidence>
<feature type="region of interest" description="Disordered" evidence="1">
    <location>
        <begin position="176"/>
        <end position="214"/>
    </location>
</feature>
<dbReference type="Gene3D" id="3.30.160.20">
    <property type="match status" value="2"/>
</dbReference>
<dbReference type="Proteomes" id="UP000077521">
    <property type="component" value="Unassembled WGS sequence"/>
</dbReference>
<dbReference type="GO" id="GO:0016150">
    <property type="term" value="F:translation release factor activity, codon nonspecific"/>
    <property type="evidence" value="ECO:0007669"/>
    <property type="project" value="TreeGrafter"/>
</dbReference>
<name>A0A177TMP5_9BASI</name>
<evidence type="ECO:0000256" key="1">
    <source>
        <dbReference type="SAM" id="MobiDB-lite"/>
    </source>
</evidence>
<dbReference type="Pfam" id="PF00472">
    <property type="entry name" value="RF-1"/>
    <property type="match status" value="1"/>
</dbReference>
<gene>
    <name evidence="3" type="ORF">A4X13_0g5367</name>
</gene>
<dbReference type="GO" id="GO:0005762">
    <property type="term" value="C:mitochondrial large ribosomal subunit"/>
    <property type="evidence" value="ECO:0007669"/>
    <property type="project" value="TreeGrafter"/>
</dbReference>
<reference evidence="3" key="2">
    <citation type="journal article" date="2019" name="IMA Fungus">
        <title>Genome sequencing and comparison of five Tilletia species to identify candidate genes for the detection of regulated species infecting wheat.</title>
        <authorList>
            <person name="Nguyen H.D.T."/>
            <person name="Sultana T."/>
            <person name="Kesanakurti P."/>
            <person name="Hambleton S."/>
        </authorList>
    </citation>
    <scope>NUCLEOTIDE SEQUENCE</scope>
    <source>
        <strain evidence="3">DAOMC 236416</strain>
    </source>
</reference>
<accession>A0A177TMP5</accession>
<dbReference type="AlphaFoldDB" id="A0A177TMP5"/>
<feature type="compositionally biased region" description="Basic and acidic residues" evidence="1">
    <location>
        <begin position="180"/>
        <end position="195"/>
    </location>
</feature>
<evidence type="ECO:0000313" key="4">
    <source>
        <dbReference type="Proteomes" id="UP000077521"/>
    </source>
</evidence>
<keyword evidence="4" id="KW-1185">Reference proteome</keyword>
<dbReference type="EMBL" id="LWDF02000413">
    <property type="protein sequence ID" value="KAE8249041.1"/>
    <property type="molecule type" value="Genomic_DNA"/>
</dbReference>
<reference evidence="3" key="1">
    <citation type="submission" date="2016-04" db="EMBL/GenBank/DDBJ databases">
        <authorList>
            <person name="Nguyen H.D."/>
            <person name="Samba Siva P."/>
            <person name="Cullis J."/>
            <person name="Levesque C.A."/>
            <person name="Hambleton S."/>
        </authorList>
    </citation>
    <scope>NUCLEOTIDE SEQUENCE</scope>
    <source>
        <strain evidence="3">DAOMC 236416</strain>
    </source>
</reference>
<sequence length="214" mass="23465">MIVRISTATGRRLPFSASALISFHNVHSDAALDSMRARRRWIAAFEQTTLTTDQFPIAFSRSSGPGGQNVNKLNTKATVRLDLARTTRSDNDEDDEDGGGNSSQPGTIDLSPGKKWLPKTVASELVAQSPYYVQSSHSVAISSMRHRTAPANAQDALEKLHEHILSIASSSLVGETSAQQRDRVKGLERRESRKMEKVKRQRSNIKAGRGKVAL</sequence>
<feature type="domain" description="Prokaryotic-type class I peptide chain release factors" evidence="2">
    <location>
        <begin position="49"/>
        <end position="206"/>
    </location>
</feature>
<proteinExistence type="predicted"/>
<organism evidence="3 4">
    <name type="scientific">Tilletia indica</name>
    <dbReference type="NCBI Taxonomy" id="43049"/>
    <lineage>
        <taxon>Eukaryota</taxon>
        <taxon>Fungi</taxon>
        <taxon>Dikarya</taxon>
        <taxon>Basidiomycota</taxon>
        <taxon>Ustilaginomycotina</taxon>
        <taxon>Exobasidiomycetes</taxon>
        <taxon>Tilletiales</taxon>
        <taxon>Tilletiaceae</taxon>
        <taxon>Tilletia</taxon>
    </lineage>
</organism>
<dbReference type="InterPro" id="IPR052104">
    <property type="entry name" value="Mito_Release_Factor_mL62"/>
</dbReference>
<dbReference type="GO" id="GO:0004045">
    <property type="term" value="F:peptidyl-tRNA hydrolase activity"/>
    <property type="evidence" value="ECO:0007669"/>
    <property type="project" value="TreeGrafter"/>
</dbReference>
<evidence type="ECO:0000313" key="3">
    <source>
        <dbReference type="EMBL" id="KAE8249041.1"/>
    </source>
</evidence>
<feature type="region of interest" description="Disordered" evidence="1">
    <location>
        <begin position="82"/>
        <end position="114"/>
    </location>
</feature>
<dbReference type="SUPFAM" id="SSF110916">
    <property type="entry name" value="Peptidyl-tRNA hydrolase domain-like"/>
    <property type="match status" value="1"/>
</dbReference>
<dbReference type="PANTHER" id="PTHR11075">
    <property type="entry name" value="PEPTIDE CHAIN RELEASE FACTOR"/>
    <property type="match status" value="1"/>
</dbReference>
<comment type="caution">
    <text evidence="3">The sequence shown here is derived from an EMBL/GenBank/DDBJ whole genome shotgun (WGS) entry which is preliminary data.</text>
</comment>
<dbReference type="GO" id="GO:0070126">
    <property type="term" value="P:mitochondrial translational termination"/>
    <property type="evidence" value="ECO:0007669"/>
    <property type="project" value="TreeGrafter"/>
</dbReference>
<dbReference type="PANTHER" id="PTHR11075:SF54">
    <property type="entry name" value="LARGE RIBOSOMAL SUBUNIT PROTEIN ML62"/>
    <property type="match status" value="1"/>
</dbReference>
<dbReference type="InterPro" id="IPR000352">
    <property type="entry name" value="Pep_chain_release_fac_I"/>
</dbReference>
<protein>
    <recommendedName>
        <fullName evidence="2">Prokaryotic-type class I peptide chain release factors domain-containing protein</fullName>
    </recommendedName>
</protein>